<dbReference type="Proteomes" id="UP001214094">
    <property type="component" value="Chromosome"/>
</dbReference>
<evidence type="ECO:0000313" key="6">
    <source>
        <dbReference type="Proteomes" id="UP001214094"/>
    </source>
</evidence>
<dbReference type="SUPFAM" id="SSF51316">
    <property type="entry name" value="Mss4-like"/>
    <property type="match status" value="1"/>
</dbReference>
<dbReference type="InterPro" id="IPR052355">
    <property type="entry name" value="CENP-V-like"/>
</dbReference>
<evidence type="ECO:0000313" key="5">
    <source>
        <dbReference type="EMBL" id="WFP91102.1"/>
    </source>
</evidence>
<dbReference type="PANTHER" id="PTHR28620">
    <property type="entry name" value="CENTROMERE PROTEIN V"/>
    <property type="match status" value="1"/>
</dbReference>
<dbReference type="Pfam" id="PF04828">
    <property type="entry name" value="GFA"/>
    <property type="match status" value="1"/>
</dbReference>
<organism evidence="5 6">
    <name type="scientific">Ensifer adhaerens</name>
    <name type="common">Sinorhizobium morelense</name>
    <dbReference type="NCBI Taxonomy" id="106592"/>
    <lineage>
        <taxon>Bacteria</taxon>
        <taxon>Pseudomonadati</taxon>
        <taxon>Pseudomonadota</taxon>
        <taxon>Alphaproteobacteria</taxon>
        <taxon>Hyphomicrobiales</taxon>
        <taxon>Rhizobiaceae</taxon>
        <taxon>Sinorhizobium/Ensifer group</taxon>
        <taxon>Ensifer</taxon>
    </lineage>
</organism>
<dbReference type="InterPro" id="IPR006913">
    <property type="entry name" value="CENP-V/GFA"/>
</dbReference>
<dbReference type="Gene3D" id="2.170.150.70">
    <property type="match status" value="1"/>
</dbReference>
<dbReference type="PANTHER" id="PTHR28620:SF1">
    <property type="entry name" value="CENP-V_GFA DOMAIN-CONTAINING PROTEIN"/>
    <property type="match status" value="1"/>
</dbReference>
<dbReference type="GeneID" id="29517310"/>
<proteinExistence type="inferred from homology"/>
<dbReference type="EMBL" id="CP121308">
    <property type="protein sequence ID" value="WFP91102.1"/>
    <property type="molecule type" value="Genomic_DNA"/>
</dbReference>
<protein>
    <submittedName>
        <fullName evidence="5">GFA family protein</fullName>
    </submittedName>
</protein>
<sequence>MQRPYRLSCHCGDIAVEVDQELGGLVDCNCSTCRRSGFLHWKVDAAKVKLLTEKRRLSSYIWRGVNEGHHFCPTCSTPIMRSGYPDNKISINARCIEGLMSSRWKSSAMTGATTCSPGHCPELFTIV</sequence>
<evidence type="ECO:0000256" key="1">
    <source>
        <dbReference type="ARBA" id="ARBA00005495"/>
    </source>
</evidence>
<evidence type="ECO:0000256" key="3">
    <source>
        <dbReference type="ARBA" id="ARBA00022833"/>
    </source>
</evidence>
<dbReference type="RefSeq" id="WP_234798730.1">
    <property type="nucleotide sequence ID" value="NZ_CP015880.1"/>
</dbReference>
<reference evidence="5 6" key="1">
    <citation type="submission" date="2023-03" db="EMBL/GenBank/DDBJ databases">
        <title>Comparative genome and transcriptome analysis combination mining strategies for increasing vitamin B12 production of Ensifer adhaerens strain.</title>
        <authorList>
            <person name="Yongheng L."/>
        </authorList>
    </citation>
    <scope>NUCLEOTIDE SEQUENCE [LARGE SCALE GENOMIC DNA]</scope>
    <source>
        <strain evidence="5 6">Casida A-T305</strain>
    </source>
</reference>
<keyword evidence="3" id="KW-0862">Zinc</keyword>
<evidence type="ECO:0000256" key="2">
    <source>
        <dbReference type="ARBA" id="ARBA00022723"/>
    </source>
</evidence>
<accession>A0ABY8HHS4</accession>
<dbReference type="InterPro" id="IPR011057">
    <property type="entry name" value="Mss4-like_sf"/>
</dbReference>
<keyword evidence="2" id="KW-0479">Metal-binding</keyword>
<name>A0ABY8HHS4_ENSAD</name>
<evidence type="ECO:0000259" key="4">
    <source>
        <dbReference type="PROSITE" id="PS51891"/>
    </source>
</evidence>
<keyword evidence="6" id="KW-1185">Reference proteome</keyword>
<feature type="domain" description="CENP-V/GFA" evidence="4">
    <location>
        <begin position="5"/>
        <end position="105"/>
    </location>
</feature>
<gene>
    <name evidence="5" type="ORF">P4B07_01595</name>
</gene>
<comment type="similarity">
    <text evidence="1">Belongs to the Gfa family.</text>
</comment>
<dbReference type="PROSITE" id="PS51891">
    <property type="entry name" value="CENP_V_GFA"/>
    <property type="match status" value="1"/>
</dbReference>